<evidence type="ECO:0000313" key="3">
    <source>
        <dbReference type="WBParaSite" id="PTRK_0001433600.1"/>
    </source>
</evidence>
<feature type="coiled-coil region" evidence="1">
    <location>
        <begin position="12"/>
        <end position="46"/>
    </location>
</feature>
<dbReference type="AlphaFoldDB" id="A0A0N4ZZJ7"/>
<proteinExistence type="predicted"/>
<name>A0A0N4ZZJ7_PARTI</name>
<accession>A0A0N4ZZJ7</accession>
<organism evidence="2 3">
    <name type="scientific">Parastrongyloides trichosuri</name>
    <name type="common">Possum-specific nematode worm</name>
    <dbReference type="NCBI Taxonomy" id="131310"/>
    <lineage>
        <taxon>Eukaryota</taxon>
        <taxon>Metazoa</taxon>
        <taxon>Ecdysozoa</taxon>
        <taxon>Nematoda</taxon>
        <taxon>Chromadorea</taxon>
        <taxon>Rhabditida</taxon>
        <taxon>Tylenchina</taxon>
        <taxon>Panagrolaimomorpha</taxon>
        <taxon>Strongyloidoidea</taxon>
        <taxon>Strongyloididae</taxon>
        <taxon>Parastrongyloides</taxon>
    </lineage>
</organism>
<reference evidence="3" key="1">
    <citation type="submission" date="2017-02" db="UniProtKB">
        <authorList>
            <consortium name="WormBaseParasite"/>
        </authorList>
    </citation>
    <scope>IDENTIFICATION</scope>
</reference>
<evidence type="ECO:0000313" key="2">
    <source>
        <dbReference type="Proteomes" id="UP000038045"/>
    </source>
</evidence>
<keyword evidence="2" id="KW-1185">Reference proteome</keyword>
<evidence type="ECO:0000256" key="1">
    <source>
        <dbReference type="SAM" id="Coils"/>
    </source>
</evidence>
<dbReference type="WBParaSite" id="PTRK_0001433600.1">
    <property type="protein sequence ID" value="PTRK_0001433600.1"/>
    <property type="gene ID" value="PTRK_0001433600"/>
</dbReference>
<sequence>MRNININSQTLCSNLKIHMDKLHERCNELNTELHKSRVNMDCAEKEARYYSAQAEKTAEELRLFESHPLVAMPYILENEEKI</sequence>
<dbReference type="Proteomes" id="UP000038045">
    <property type="component" value="Unplaced"/>
</dbReference>
<keyword evidence="1" id="KW-0175">Coiled coil</keyword>
<protein>
    <submittedName>
        <fullName evidence="3">DUF2524 family protein</fullName>
    </submittedName>
</protein>